<proteinExistence type="predicted"/>
<name>A0ABU9G127_9GAMM</name>
<reference evidence="1 2" key="1">
    <citation type="submission" date="2024-02" db="EMBL/GenBank/DDBJ databases">
        <title>Bacteria isolated from the canopy kelp, Nereocystis luetkeana.</title>
        <authorList>
            <person name="Pfister C.A."/>
            <person name="Younker I.T."/>
            <person name="Light S.H."/>
        </authorList>
    </citation>
    <scope>NUCLEOTIDE SEQUENCE [LARGE SCALE GENOMIC DNA]</scope>
    <source>
        <strain evidence="1 2">TI.4.07</strain>
    </source>
</reference>
<dbReference type="EMBL" id="JBAKAR010000001">
    <property type="protein sequence ID" value="MEL0612160.1"/>
    <property type="molecule type" value="Genomic_DNA"/>
</dbReference>
<evidence type="ECO:0000313" key="1">
    <source>
        <dbReference type="EMBL" id="MEL0612160.1"/>
    </source>
</evidence>
<accession>A0ABU9G127</accession>
<sequence length="214" mass="23920">MFISIELLIERRMVVFLGNIEMFQRVIAVFFAILVLVTLPAVSMAANDSNDRQTTPIANQGAELFGLKVNDLSKEDFEKRLSAMGLQPYPSYKKGVATYSLGPEGILGVRELAIQFNGDDYLKKATMSGVVKSNKKRQSLGNLLVKKYGMPNIGFVRDGYGRAKWVFHDGTYIELHNTTFNVLVIYVDQQPKVLSESGQIDVEALYKKSQKSTP</sequence>
<comment type="caution">
    <text evidence="1">The sequence shown here is derived from an EMBL/GenBank/DDBJ whole genome shotgun (WGS) entry which is preliminary data.</text>
</comment>
<evidence type="ECO:0000313" key="2">
    <source>
        <dbReference type="Proteomes" id="UP001379949"/>
    </source>
</evidence>
<dbReference type="RefSeq" id="WP_341562152.1">
    <property type="nucleotide sequence ID" value="NZ_JBAKAQ010000001.1"/>
</dbReference>
<protein>
    <submittedName>
        <fullName evidence="1">Uridine kinase</fullName>
    </submittedName>
</protein>
<organism evidence="1 2">
    <name type="scientific">Marinomonas arenicola</name>
    <dbReference type="NCBI Taxonomy" id="569601"/>
    <lineage>
        <taxon>Bacteria</taxon>
        <taxon>Pseudomonadati</taxon>
        <taxon>Pseudomonadota</taxon>
        <taxon>Gammaproteobacteria</taxon>
        <taxon>Oceanospirillales</taxon>
        <taxon>Oceanospirillaceae</taxon>
        <taxon>Marinomonas</taxon>
    </lineage>
</organism>
<dbReference type="Proteomes" id="UP001379949">
    <property type="component" value="Unassembled WGS sequence"/>
</dbReference>
<keyword evidence="2" id="KW-1185">Reference proteome</keyword>
<keyword evidence="1" id="KW-0418">Kinase</keyword>
<gene>
    <name evidence="1" type="ORF">V6242_03305</name>
</gene>
<keyword evidence="1" id="KW-0808">Transferase</keyword>
<dbReference type="GO" id="GO:0016301">
    <property type="term" value="F:kinase activity"/>
    <property type="evidence" value="ECO:0007669"/>
    <property type="project" value="UniProtKB-KW"/>
</dbReference>